<dbReference type="OrthoDB" id="8191639at2759"/>
<feature type="domain" description="Exonuclease" evidence="8">
    <location>
        <begin position="337"/>
        <end position="500"/>
    </location>
</feature>
<organism evidence="9 10">
    <name type="scientific">Panaeolus cyanescens</name>
    <dbReference type="NCBI Taxonomy" id="181874"/>
    <lineage>
        <taxon>Eukaryota</taxon>
        <taxon>Fungi</taxon>
        <taxon>Dikarya</taxon>
        <taxon>Basidiomycota</taxon>
        <taxon>Agaricomycotina</taxon>
        <taxon>Agaricomycetes</taxon>
        <taxon>Agaricomycetidae</taxon>
        <taxon>Agaricales</taxon>
        <taxon>Agaricineae</taxon>
        <taxon>Galeropsidaceae</taxon>
        <taxon>Panaeolus</taxon>
    </lineage>
</organism>
<dbReference type="Gene3D" id="3.30.420.10">
    <property type="entry name" value="Ribonuclease H-like superfamily/Ribonuclease H"/>
    <property type="match status" value="1"/>
</dbReference>
<comment type="caution">
    <text evidence="9">The sequence shown here is derived from an EMBL/GenBank/DDBJ whole genome shotgun (WGS) entry which is preliminary data.</text>
</comment>
<dbReference type="InterPro" id="IPR047021">
    <property type="entry name" value="REXO1/3/4-like"/>
</dbReference>
<dbReference type="GO" id="GO:0003676">
    <property type="term" value="F:nucleic acid binding"/>
    <property type="evidence" value="ECO:0007669"/>
    <property type="project" value="InterPro"/>
</dbReference>
<dbReference type="SMART" id="SM00479">
    <property type="entry name" value="EXOIII"/>
    <property type="match status" value="1"/>
</dbReference>
<evidence type="ECO:0000313" key="10">
    <source>
        <dbReference type="Proteomes" id="UP000284842"/>
    </source>
</evidence>
<dbReference type="PANTHER" id="PTHR12801">
    <property type="entry name" value="RNA EXONUCLEASE REXO1 / RECO3 FAMILY MEMBER-RELATED"/>
    <property type="match status" value="1"/>
</dbReference>
<evidence type="ECO:0000313" key="9">
    <source>
        <dbReference type="EMBL" id="PPQ99066.1"/>
    </source>
</evidence>
<dbReference type="FunCoup" id="A0A409Y7N6">
    <property type="interactions" value="188"/>
</dbReference>
<dbReference type="InParanoid" id="A0A409Y7N6"/>
<dbReference type="PANTHER" id="PTHR12801:SF115">
    <property type="entry name" value="FI18136P1-RELATED"/>
    <property type="match status" value="1"/>
</dbReference>
<keyword evidence="3" id="KW-0540">Nuclease</keyword>
<dbReference type="GO" id="GO:0004527">
    <property type="term" value="F:exonuclease activity"/>
    <property type="evidence" value="ECO:0007669"/>
    <property type="project" value="UniProtKB-KW"/>
</dbReference>
<sequence length="510" mass="56246">MFSSLSLFKNLSCPHLQSCNRLNCPFSHSTTVPPPKPLALDFLQPNITRTAPASTSNTPESAPIVPAKRPALQSPQKPLSGSKEPPRKLQKVGSSAQPRALPSAATPESNAPVLRVNAAQSLVPIPVRQTMLKTLYDHFVTLYKQILPTNPTLATEHALRQEEEVYSQSTKLTYRNAVIQSVAAVKRRPEPSHISHPSVGTEGDLIRRAEEKKALENLQLSTQLLEPLVHTVSDLKTWGYFVEIPPGPGGDTPSLEGRITKCERCAQYYVVNRLDETGKCVYHWGKPYTTRVNGKSVDSEGCSQGVHVFYESSPEDLHSRHSFSFLLPPSSNRTTLDVAALDCEMVYTTGGFRVARVSVVDGSGNEVFDEFIRMDDGVQVIDLNTRFSGITEEKYAAASLTLASVREALNALIDAQTILIGHALDNDLKTLRIIHHRCIDTAILFPHRAGLPYRRSLRELVREHLGRLIQTGDATQGHSSIEDASATLDLVRWFVVNNKRKSSNQPAVVT</sequence>
<comment type="subcellular location">
    <subcellularLocation>
        <location evidence="1">Nucleus</location>
    </subcellularLocation>
</comment>
<dbReference type="Proteomes" id="UP000284842">
    <property type="component" value="Unassembled WGS sequence"/>
</dbReference>
<keyword evidence="6" id="KW-0539">Nucleus</keyword>
<dbReference type="FunFam" id="3.30.420.10:FF:000031">
    <property type="entry name" value="RNA exonuclease 1"/>
    <property type="match status" value="1"/>
</dbReference>
<dbReference type="AlphaFoldDB" id="A0A409Y7N6"/>
<dbReference type="CDD" id="cd06145">
    <property type="entry name" value="REX1_like"/>
    <property type="match status" value="1"/>
</dbReference>
<accession>A0A409Y7N6</accession>
<feature type="region of interest" description="Disordered" evidence="7">
    <location>
        <begin position="49"/>
        <end position="109"/>
    </location>
</feature>
<keyword evidence="4" id="KW-0378">Hydrolase</keyword>
<dbReference type="Pfam" id="PF00929">
    <property type="entry name" value="RNase_T"/>
    <property type="match status" value="1"/>
</dbReference>
<dbReference type="InterPro" id="IPR034922">
    <property type="entry name" value="REX1-like_exo"/>
</dbReference>
<gene>
    <name evidence="9" type="ORF">CVT24_003626</name>
</gene>
<dbReference type="SUPFAM" id="SSF53098">
    <property type="entry name" value="Ribonuclease H-like"/>
    <property type="match status" value="1"/>
</dbReference>
<name>A0A409Y7N6_9AGAR</name>
<protein>
    <recommendedName>
        <fullName evidence="8">Exonuclease domain-containing protein</fullName>
    </recommendedName>
</protein>
<dbReference type="GO" id="GO:0005634">
    <property type="term" value="C:nucleus"/>
    <property type="evidence" value="ECO:0007669"/>
    <property type="project" value="UniProtKB-SubCell"/>
</dbReference>
<proteinExistence type="inferred from homology"/>
<evidence type="ECO:0000259" key="8">
    <source>
        <dbReference type="SMART" id="SM00479"/>
    </source>
</evidence>
<dbReference type="InterPro" id="IPR012337">
    <property type="entry name" value="RNaseH-like_sf"/>
</dbReference>
<dbReference type="InterPro" id="IPR013520">
    <property type="entry name" value="Ribonucl_H"/>
</dbReference>
<dbReference type="STRING" id="181874.A0A409Y7N6"/>
<evidence type="ECO:0000256" key="4">
    <source>
        <dbReference type="ARBA" id="ARBA00022801"/>
    </source>
</evidence>
<evidence type="ECO:0000256" key="1">
    <source>
        <dbReference type="ARBA" id="ARBA00004123"/>
    </source>
</evidence>
<evidence type="ECO:0000256" key="6">
    <source>
        <dbReference type="ARBA" id="ARBA00023242"/>
    </source>
</evidence>
<dbReference type="InterPro" id="IPR036397">
    <property type="entry name" value="RNaseH_sf"/>
</dbReference>
<keyword evidence="5" id="KW-0269">Exonuclease</keyword>
<dbReference type="EMBL" id="NHTK01001370">
    <property type="protein sequence ID" value="PPQ99066.1"/>
    <property type="molecule type" value="Genomic_DNA"/>
</dbReference>
<evidence type="ECO:0000256" key="7">
    <source>
        <dbReference type="SAM" id="MobiDB-lite"/>
    </source>
</evidence>
<comment type="similarity">
    <text evidence="2">Belongs to the REXO1/REXO3 family.</text>
</comment>
<evidence type="ECO:0000256" key="5">
    <source>
        <dbReference type="ARBA" id="ARBA00022839"/>
    </source>
</evidence>
<dbReference type="GO" id="GO:0010629">
    <property type="term" value="P:negative regulation of gene expression"/>
    <property type="evidence" value="ECO:0007669"/>
    <property type="project" value="UniProtKB-ARBA"/>
</dbReference>
<reference evidence="9 10" key="1">
    <citation type="journal article" date="2018" name="Evol. Lett.">
        <title>Horizontal gene cluster transfer increased hallucinogenic mushroom diversity.</title>
        <authorList>
            <person name="Reynolds H.T."/>
            <person name="Vijayakumar V."/>
            <person name="Gluck-Thaler E."/>
            <person name="Korotkin H.B."/>
            <person name="Matheny P.B."/>
            <person name="Slot J.C."/>
        </authorList>
    </citation>
    <scope>NUCLEOTIDE SEQUENCE [LARGE SCALE GENOMIC DNA]</scope>
    <source>
        <strain evidence="9 10">2629</strain>
    </source>
</reference>
<feature type="compositionally biased region" description="Polar residues" evidence="7">
    <location>
        <begin position="49"/>
        <end position="60"/>
    </location>
</feature>
<evidence type="ECO:0000256" key="3">
    <source>
        <dbReference type="ARBA" id="ARBA00022722"/>
    </source>
</evidence>
<evidence type="ECO:0000256" key="2">
    <source>
        <dbReference type="ARBA" id="ARBA00006357"/>
    </source>
</evidence>
<keyword evidence="10" id="KW-1185">Reference proteome</keyword>